<comment type="caution">
    <text evidence="6">The sequence shown here is derived from an EMBL/GenBank/DDBJ whole genome shotgun (WGS) entry which is preliminary data.</text>
</comment>
<evidence type="ECO:0000256" key="5">
    <source>
        <dbReference type="SAM" id="Phobius"/>
    </source>
</evidence>
<dbReference type="AlphaFoldDB" id="A0A0M9GKG8"/>
<evidence type="ECO:0000256" key="1">
    <source>
        <dbReference type="ARBA" id="ARBA00004141"/>
    </source>
</evidence>
<evidence type="ECO:0000256" key="2">
    <source>
        <dbReference type="ARBA" id="ARBA00022692"/>
    </source>
</evidence>
<name>A0A0M9GKG8_9HYPH</name>
<feature type="transmembrane region" description="Helical" evidence="5">
    <location>
        <begin position="71"/>
        <end position="89"/>
    </location>
</feature>
<dbReference type="Pfam" id="PF13564">
    <property type="entry name" value="DoxX_2"/>
    <property type="match status" value="1"/>
</dbReference>
<dbReference type="PATRIC" id="fig|1514904.3.peg.2834"/>
<accession>A0A0M9GKG8</accession>
<dbReference type="GO" id="GO:0016020">
    <property type="term" value="C:membrane"/>
    <property type="evidence" value="ECO:0007669"/>
    <property type="project" value="UniProtKB-SubCell"/>
</dbReference>
<dbReference type="EMBL" id="JXMU01000047">
    <property type="protein sequence ID" value="KPA99869.1"/>
    <property type="molecule type" value="Genomic_DNA"/>
</dbReference>
<keyword evidence="3 5" id="KW-1133">Transmembrane helix</keyword>
<reference evidence="6 7" key="1">
    <citation type="submission" date="2015-01" db="EMBL/GenBank/DDBJ databases">
        <title>Ahrensia donghaiensis sp. nov., a novel dimethylsulphoniopropionate-cleavage bacterium isolated from seawater and emended descriptions of the genus Ahrensia and Ahrensia kielensis.</title>
        <authorList>
            <person name="Liu J."/>
        </authorList>
    </citation>
    <scope>NUCLEOTIDE SEQUENCE [LARGE SCALE GENOMIC DNA]</scope>
    <source>
        <strain evidence="6 7">LZD062</strain>
    </source>
</reference>
<evidence type="ECO:0000256" key="3">
    <source>
        <dbReference type="ARBA" id="ARBA00022989"/>
    </source>
</evidence>
<feature type="transmembrane region" description="Helical" evidence="5">
    <location>
        <begin position="48"/>
        <end position="66"/>
    </location>
</feature>
<dbReference type="InterPro" id="IPR032808">
    <property type="entry name" value="DoxX"/>
</dbReference>
<gene>
    <name evidence="6" type="ORF">SU32_16865</name>
</gene>
<evidence type="ECO:0000256" key="4">
    <source>
        <dbReference type="ARBA" id="ARBA00023136"/>
    </source>
</evidence>
<dbReference type="RefSeq" id="WP_054000549.1">
    <property type="nucleotide sequence ID" value="NZ_JXMU01000047.1"/>
</dbReference>
<dbReference type="OrthoDB" id="9811373at2"/>
<evidence type="ECO:0000313" key="6">
    <source>
        <dbReference type="EMBL" id="KPA99869.1"/>
    </source>
</evidence>
<evidence type="ECO:0000313" key="7">
    <source>
        <dbReference type="Proteomes" id="UP000038011"/>
    </source>
</evidence>
<keyword evidence="7" id="KW-1185">Reference proteome</keyword>
<keyword evidence="4 5" id="KW-0472">Membrane</keyword>
<comment type="subcellular location">
    <subcellularLocation>
        <location evidence="1">Membrane</location>
        <topology evidence="1">Multi-pass membrane protein</topology>
    </subcellularLocation>
</comment>
<organism evidence="6 7">
    <name type="scientific">Ahrensia marina</name>
    <dbReference type="NCBI Taxonomy" id="1514904"/>
    <lineage>
        <taxon>Bacteria</taxon>
        <taxon>Pseudomonadati</taxon>
        <taxon>Pseudomonadota</taxon>
        <taxon>Alphaproteobacteria</taxon>
        <taxon>Hyphomicrobiales</taxon>
        <taxon>Ahrensiaceae</taxon>
        <taxon>Ahrensia</taxon>
    </lineage>
</organism>
<dbReference type="Proteomes" id="UP000038011">
    <property type="component" value="Unassembled WGS sequence"/>
</dbReference>
<dbReference type="STRING" id="1514904.SU32_16865"/>
<protein>
    <submittedName>
        <fullName evidence="6">Polyhydroxyalkanoate depolymerase</fullName>
    </submittedName>
</protein>
<keyword evidence="2 5" id="KW-0812">Transmembrane</keyword>
<feature type="transmembrane region" description="Helical" evidence="5">
    <location>
        <begin position="95"/>
        <end position="115"/>
    </location>
</feature>
<sequence length="137" mass="15171">MKPNLMIWTGRILTGIFAIFMLVASIMPKLIGADVATNSLRELGWPDGYVLMIGLIELACLVLYLIPRTSILGAILTMGLLGGAMATQIRVENPIFSHVFFSLYLGLFMWGGLWLRNAALRRLFPLYAPEENRGATV</sequence>
<proteinExistence type="predicted"/>